<evidence type="ECO:0000256" key="1">
    <source>
        <dbReference type="SAM" id="Phobius"/>
    </source>
</evidence>
<keyword evidence="1" id="KW-0812">Transmembrane</keyword>
<feature type="transmembrane region" description="Helical" evidence="1">
    <location>
        <begin position="35"/>
        <end position="52"/>
    </location>
</feature>
<reference evidence="2 3" key="1">
    <citation type="journal article" date="2018" name="Nat. Genet.">
        <title>The Rosa genome provides new insights in the design of modern roses.</title>
        <authorList>
            <person name="Bendahmane M."/>
        </authorList>
    </citation>
    <scope>NUCLEOTIDE SEQUENCE [LARGE SCALE GENOMIC DNA]</scope>
    <source>
        <strain evidence="3">cv. Old Blush</strain>
    </source>
</reference>
<protein>
    <recommendedName>
        <fullName evidence="4">Transmembrane protein</fullName>
    </recommendedName>
</protein>
<proteinExistence type="predicted"/>
<accession>A0A2P6RH25</accession>
<evidence type="ECO:0000313" key="2">
    <source>
        <dbReference type="EMBL" id="PRQ45726.1"/>
    </source>
</evidence>
<sequence length="56" mass="6895">MVGKPIHYVIESSRIDRVMVVVIRLRSFKQVFVDFGWWVWFGILVGVDFRWWRLRI</sequence>
<keyword evidence="1" id="KW-0472">Membrane</keyword>
<dbReference type="Proteomes" id="UP000238479">
    <property type="component" value="Chromosome 3"/>
</dbReference>
<name>A0A2P6RH25_ROSCH</name>
<dbReference type="AlphaFoldDB" id="A0A2P6RH25"/>
<keyword evidence="1" id="KW-1133">Transmembrane helix</keyword>
<evidence type="ECO:0008006" key="4">
    <source>
        <dbReference type="Google" id="ProtNLM"/>
    </source>
</evidence>
<keyword evidence="3" id="KW-1185">Reference proteome</keyword>
<organism evidence="2 3">
    <name type="scientific">Rosa chinensis</name>
    <name type="common">China rose</name>
    <dbReference type="NCBI Taxonomy" id="74649"/>
    <lineage>
        <taxon>Eukaryota</taxon>
        <taxon>Viridiplantae</taxon>
        <taxon>Streptophyta</taxon>
        <taxon>Embryophyta</taxon>
        <taxon>Tracheophyta</taxon>
        <taxon>Spermatophyta</taxon>
        <taxon>Magnoliopsida</taxon>
        <taxon>eudicotyledons</taxon>
        <taxon>Gunneridae</taxon>
        <taxon>Pentapetalae</taxon>
        <taxon>rosids</taxon>
        <taxon>fabids</taxon>
        <taxon>Rosales</taxon>
        <taxon>Rosaceae</taxon>
        <taxon>Rosoideae</taxon>
        <taxon>Rosoideae incertae sedis</taxon>
        <taxon>Rosa</taxon>
    </lineage>
</organism>
<gene>
    <name evidence="2" type="ORF">RchiOBHm_Chr3g0494751</name>
</gene>
<evidence type="ECO:0000313" key="3">
    <source>
        <dbReference type="Proteomes" id="UP000238479"/>
    </source>
</evidence>
<dbReference type="Gramene" id="PRQ45726">
    <property type="protein sequence ID" value="PRQ45726"/>
    <property type="gene ID" value="RchiOBHm_Chr3g0494751"/>
</dbReference>
<comment type="caution">
    <text evidence="2">The sequence shown here is derived from an EMBL/GenBank/DDBJ whole genome shotgun (WGS) entry which is preliminary data.</text>
</comment>
<dbReference type="EMBL" id="PDCK01000041">
    <property type="protein sequence ID" value="PRQ45726.1"/>
    <property type="molecule type" value="Genomic_DNA"/>
</dbReference>